<dbReference type="EMBL" id="CP014782">
    <property type="protein sequence ID" value="AQS36407.1"/>
    <property type="molecule type" value="Genomic_DNA"/>
</dbReference>
<sequence>MNKFTPYVSLGYVDYKFSESIYKRSEDPAPGVITKDSNTIGGVAGEIGTYFQVSKSYKVNFSYNYSAVENQSAKLKIHEIYFGNDYALTENWSAVANVSSRNMISASTNINETSMQVGVKYNF</sequence>
<keyword evidence="2" id="KW-1185">Reference proteome</keyword>
<dbReference type="Gene3D" id="2.40.160.20">
    <property type="match status" value="1"/>
</dbReference>
<evidence type="ECO:0000313" key="1">
    <source>
        <dbReference type="EMBL" id="AQS36407.1"/>
    </source>
</evidence>
<dbReference type="KEGG" id="spsw:Sps_01238"/>
<dbReference type="STRING" id="225848.Sps_01238"/>
<protein>
    <recommendedName>
        <fullName evidence="3">Outer membrane protein beta-barrel domain</fullName>
    </recommendedName>
</protein>
<accession>A0A1S6HLL0</accession>
<dbReference type="SUPFAM" id="SSF56935">
    <property type="entry name" value="Porins"/>
    <property type="match status" value="1"/>
</dbReference>
<evidence type="ECO:0000313" key="2">
    <source>
        <dbReference type="Proteomes" id="UP000189545"/>
    </source>
</evidence>
<evidence type="ECO:0008006" key="3">
    <source>
        <dbReference type="Google" id="ProtNLM"/>
    </source>
</evidence>
<dbReference type="AlphaFoldDB" id="A0A1S6HLL0"/>
<proteinExistence type="predicted"/>
<name>A0A1S6HLL0_9GAMM</name>
<gene>
    <name evidence="1" type="ORF">Sps_01238</name>
</gene>
<reference evidence="1 2" key="1">
    <citation type="submission" date="2016-03" db="EMBL/GenBank/DDBJ databases">
        <title>Complete genome sequence of Shewanella psychrophila WP2, a deep sea bacterium isolated from west Pacific sediment.</title>
        <authorList>
            <person name="Xu G."/>
            <person name="Jian H."/>
        </authorList>
    </citation>
    <scope>NUCLEOTIDE SEQUENCE [LARGE SCALE GENOMIC DNA]</scope>
    <source>
        <strain evidence="1 2">WP2</strain>
    </source>
</reference>
<dbReference type="Proteomes" id="UP000189545">
    <property type="component" value="Chromosome"/>
</dbReference>
<organism evidence="1 2">
    <name type="scientific">Shewanella psychrophila</name>
    <dbReference type="NCBI Taxonomy" id="225848"/>
    <lineage>
        <taxon>Bacteria</taxon>
        <taxon>Pseudomonadati</taxon>
        <taxon>Pseudomonadota</taxon>
        <taxon>Gammaproteobacteria</taxon>
        <taxon>Alteromonadales</taxon>
        <taxon>Shewanellaceae</taxon>
        <taxon>Shewanella</taxon>
    </lineage>
</organism>